<feature type="compositionally biased region" description="Basic and acidic residues" evidence="1">
    <location>
        <begin position="58"/>
        <end position="72"/>
    </location>
</feature>
<feature type="region of interest" description="Disordered" evidence="1">
    <location>
        <begin position="50"/>
        <end position="72"/>
    </location>
</feature>
<proteinExistence type="predicted"/>
<dbReference type="EMBL" id="AP022579">
    <property type="protein sequence ID" value="BBX89496.1"/>
    <property type="molecule type" value="Genomic_DNA"/>
</dbReference>
<name>A0ABN5Z8F0_9MYCO</name>
<reference evidence="2 3" key="1">
    <citation type="journal article" date="2019" name="Emerg. Microbes Infect.">
        <title>Comprehensive subspecies identification of 175 nontuberculous mycobacteria species based on 7547 genomic profiles.</title>
        <authorList>
            <person name="Matsumoto Y."/>
            <person name="Kinjo T."/>
            <person name="Motooka D."/>
            <person name="Nabeya D."/>
            <person name="Jung N."/>
            <person name="Uechi K."/>
            <person name="Horii T."/>
            <person name="Iida T."/>
            <person name="Fujita J."/>
            <person name="Nakamura S."/>
        </authorList>
    </citation>
    <scope>NUCLEOTIDE SEQUENCE [LARGE SCALE GENOMIC DNA]</scope>
    <source>
        <strain evidence="2 3">JCM 15653</strain>
    </source>
</reference>
<sequence>MCIDGANGGAFAGALPYFMGRPYVRVSCECKKVGRFLSVSATAGCGEERNPVAGTFGGDHENPEIAEPRRSV</sequence>
<organism evidence="2 3">
    <name type="scientific">Mycolicibacterium boenickei</name>
    <dbReference type="NCBI Taxonomy" id="146017"/>
    <lineage>
        <taxon>Bacteria</taxon>
        <taxon>Bacillati</taxon>
        <taxon>Actinomycetota</taxon>
        <taxon>Actinomycetes</taxon>
        <taxon>Mycobacteriales</taxon>
        <taxon>Mycobacteriaceae</taxon>
        <taxon>Mycolicibacterium</taxon>
    </lineage>
</organism>
<accession>A0ABN5Z8F0</accession>
<keyword evidence="3" id="KW-1185">Reference proteome</keyword>
<protein>
    <submittedName>
        <fullName evidence="2">Uncharacterized protein</fullName>
    </submittedName>
</protein>
<dbReference type="Proteomes" id="UP000466683">
    <property type="component" value="Chromosome"/>
</dbReference>
<evidence type="ECO:0000313" key="2">
    <source>
        <dbReference type="EMBL" id="BBX89496.1"/>
    </source>
</evidence>
<evidence type="ECO:0000313" key="3">
    <source>
        <dbReference type="Proteomes" id="UP000466683"/>
    </source>
</evidence>
<gene>
    <name evidence="2" type="ORF">MBOE_11450</name>
</gene>
<evidence type="ECO:0000256" key="1">
    <source>
        <dbReference type="SAM" id="MobiDB-lite"/>
    </source>
</evidence>